<dbReference type="Pfam" id="PF07589">
    <property type="entry name" value="PEP-CTERM"/>
    <property type="match status" value="1"/>
</dbReference>
<keyword evidence="1" id="KW-0732">Signal</keyword>
<dbReference type="Proteomes" id="UP000446768">
    <property type="component" value="Unassembled WGS sequence"/>
</dbReference>
<proteinExistence type="predicted"/>
<dbReference type="EMBL" id="WKJJ01000008">
    <property type="protein sequence ID" value="MRV72783.1"/>
    <property type="molecule type" value="Genomic_DNA"/>
</dbReference>
<sequence length="199" mass="20755">MFAYRNLIFHKPIICTDTMKKFLARAVLAFAALVPALSQATVIDFTALGSTHNQDSPVDGNTWASLGIIFSSPQGLVTACGGTCLTAGAQSYTGVVNGSFVSPVGGATATVNTLSITAITGNAQTQLFDISNNLIATYASSFNYSGTVGVARFSTAENYDAFWELSFDDLAPANVPEPASLALFGLGLLGVAAARRRKQ</sequence>
<keyword evidence="4" id="KW-1185">Reference proteome</keyword>
<reference evidence="3 4" key="1">
    <citation type="submission" date="2019-11" db="EMBL/GenBank/DDBJ databases">
        <title>Novel species isolated from a subtropical stream in China.</title>
        <authorList>
            <person name="Lu H."/>
        </authorList>
    </citation>
    <scope>NUCLEOTIDE SEQUENCE [LARGE SCALE GENOMIC DNA]</scope>
    <source>
        <strain evidence="3 4">FT92W</strain>
    </source>
</reference>
<evidence type="ECO:0000313" key="3">
    <source>
        <dbReference type="EMBL" id="MRV72783.1"/>
    </source>
</evidence>
<accession>A0A7X2LTB3</accession>
<evidence type="ECO:0000256" key="1">
    <source>
        <dbReference type="SAM" id="SignalP"/>
    </source>
</evidence>
<feature type="signal peptide" evidence="1">
    <location>
        <begin position="1"/>
        <end position="40"/>
    </location>
</feature>
<gene>
    <name evidence="3" type="ORF">GJ700_13810</name>
</gene>
<evidence type="ECO:0000259" key="2">
    <source>
        <dbReference type="Pfam" id="PF07589"/>
    </source>
</evidence>
<dbReference type="NCBIfam" id="TIGR02595">
    <property type="entry name" value="PEP_CTERM"/>
    <property type="match status" value="1"/>
</dbReference>
<comment type="caution">
    <text evidence="3">The sequence shown here is derived from an EMBL/GenBank/DDBJ whole genome shotgun (WGS) entry which is preliminary data.</text>
</comment>
<protein>
    <submittedName>
        <fullName evidence="3">PEP-CTERM sorting domain-containing protein</fullName>
    </submittedName>
</protein>
<evidence type="ECO:0000313" key="4">
    <source>
        <dbReference type="Proteomes" id="UP000446768"/>
    </source>
</evidence>
<name>A0A7X2LTB3_9BURK</name>
<feature type="chain" id="PRO_5031251928" evidence="1">
    <location>
        <begin position="41"/>
        <end position="199"/>
    </location>
</feature>
<dbReference type="AlphaFoldDB" id="A0A7X2LTB3"/>
<organism evidence="3 4">
    <name type="scientific">Pseudoduganella rivuli</name>
    <dbReference type="NCBI Taxonomy" id="2666085"/>
    <lineage>
        <taxon>Bacteria</taxon>
        <taxon>Pseudomonadati</taxon>
        <taxon>Pseudomonadota</taxon>
        <taxon>Betaproteobacteria</taxon>
        <taxon>Burkholderiales</taxon>
        <taxon>Oxalobacteraceae</taxon>
        <taxon>Telluria group</taxon>
        <taxon>Pseudoduganella</taxon>
    </lineage>
</organism>
<dbReference type="InterPro" id="IPR013424">
    <property type="entry name" value="Ice-binding_C"/>
</dbReference>
<feature type="domain" description="Ice-binding protein C-terminal" evidence="2">
    <location>
        <begin position="175"/>
        <end position="197"/>
    </location>
</feature>